<evidence type="ECO:0000256" key="2">
    <source>
        <dbReference type="ARBA" id="ARBA00007441"/>
    </source>
</evidence>
<proteinExistence type="inferred from homology"/>
<evidence type="ECO:0000256" key="4">
    <source>
        <dbReference type="ARBA" id="ARBA00022679"/>
    </source>
</evidence>
<organism evidence="8 9">
    <name type="scientific">Coraliomargarita sinensis</name>
    <dbReference type="NCBI Taxonomy" id="2174842"/>
    <lineage>
        <taxon>Bacteria</taxon>
        <taxon>Pseudomonadati</taxon>
        <taxon>Verrucomicrobiota</taxon>
        <taxon>Opitutia</taxon>
        <taxon>Puniceicoccales</taxon>
        <taxon>Coraliomargaritaceae</taxon>
        <taxon>Coraliomargarita</taxon>
    </lineage>
</organism>
<comment type="similarity">
    <text evidence="2 6">Belongs to the class-I pyridoxal-phosphate-dependent aminotransferase family.</text>
</comment>
<evidence type="ECO:0000256" key="1">
    <source>
        <dbReference type="ARBA" id="ARBA00001933"/>
    </source>
</evidence>
<dbReference type="Gene3D" id="3.40.640.10">
    <property type="entry name" value="Type I PLP-dependent aspartate aminotransferase-like (Major domain)"/>
    <property type="match status" value="1"/>
</dbReference>
<dbReference type="FunFam" id="3.40.640.10:FF:000033">
    <property type="entry name" value="Aspartate aminotransferase"/>
    <property type="match status" value="1"/>
</dbReference>
<dbReference type="EC" id="2.6.1.-" evidence="6"/>
<accession>A0A317ZFX8</accession>
<dbReference type="PRINTS" id="PR00753">
    <property type="entry name" value="ACCSYNTHASE"/>
</dbReference>
<keyword evidence="5" id="KW-0663">Pyridoxal phosphate</keyword>
<protein>
    <recommendedName>
        <fullName evidence="6">Aminotransferase</fullName>
        <ecNumber evidence="6">2.6.1.-</ecNumber>
    </recommendedName>
</protein>
<comment type="caution">
    <text evidence="8">The sequence shown here is derived from an EMBL/GenBank/DDBJ whole genome shotgun (WGS) entry which is preliminary data.</text>
</comment>
<dbReference type="PANTHER" id="PTHR46383:SF1">
    <property type="entry name" value="ASPARTATE AMINOTRANSFERASE"/>
    <property type="match status" value="1"/>
</dbReference>
<keyword evidence="3 6" id="KW-0032">Aminotransferase</keyword>
<dbReference type="SUPFAM" id="SSF53383">
    <property type="entry name" value="PLP-dependent transferases"/>
    <property type="match status" value="1"/>
</dbReference>
<dbReference type="OrthoDB" id="9813612at2"/>
<evidence type="ECO:0000256" key="3">
    <source>
        <dbReference type="ARBA" id="ARBA00022576"/>
    </source>
</evidence>
<dbReference type="InterPro" id="IPR015421">
    <property type="entry name" value="PyrdxlP-dep_Trfase_major"/>
</dbReference>
<evidence type="ECO:0000313" key="9">
    <source>
        <dbReference type="Proteomes" id="UP000247099"/>
    </source>
</evidence>
<dbReference type="EMBL" id="QHJQ01000003">
    <property type="protein sequence ID" value="PXA04524.1"/>
    <property type="molecule type" value="Genomic_DNA"/>
</dbReference>
<dbReference type="GO" id="GO:0006520">
    <property type="term" value="P:amino acid metabolic process"/>
    <property type="evidence" value="ECO:0007669"/>
    <property type="project" value="InterPro"/>
</dbReference>
<evidence type="ECO:0000313" key="8">
    <source>
        <dbReference type="EMBL" id="PXA04524.1"/>
    </source>
</evidence>
<dbReference type="InterPro" id="IPR015422">
    <property type="entry name" value="PyrdxlP-dep_Trfase_small"/>
</dbReference>
<sequence>MSKEAKLSTWARNITPSPTLAVDAKAKELKAAGEDVCGFGAGEPDFDTPEFIKEACAKALAEGKTKYAPAPGIPDLRAAIAEKYVRDNKVEGVEPSQVVVSPGGKYSCSLAIMAVVSPGDEVIIPAPFWVSYPEMVKLAGGTPKTIFAGKESEFKITPEQLREAITPKTRLVVLNSPSNPTGTVYTRDELEALTQVAIEAGIYIMSDEIYEYLLYDGVEHVSPASFSKEAADSVITVAGFSKTFSMTGWRLGTLMAPAPIAKAVASIQSQTSSNATTFAQYGALAAMQQWDKSMEAVKGMLEVFDRRRLFLLEGLNAIDGIECARAQGAFYLFPKMDAFGLSAHDFASKILEEEKVAVVPGEGFGAPGYMRLSYATSDEVIEKGLERLTRFCSKLG</sequence>
<name>A0A317ZFX8_9BACT</name>
<reference evidence="8 9" key="1">
    <citation type="submission" date="2018-05" db="EMBL/GenBank/DDBJ databases">
        <title>Coraliomargarita sinensis sp. nov., isolated from a marine solar saltern.</title>
        <authorList>
            <person name="Zhou L.Y."/>
        </authorList>
    </citation>
    <scope>NUCLEOTIDE SEQUENCE [LARGE SCALE GENOMIC DNA]</scope>
    <source>
        <strain evidence="8 9">WN38</strain>
    </source>
</reference>
<dbReference type="InterPro" id="IPR004839">
    <property type="entry name" value="Aminotransferase_I/II_large"/>
</dbReference>
<dbReference type="Proteomes" id="UP000247099">
    <property type="component" value="Unassembled WGS sequence"/>
</dbReference>
<evidence type="ECO:0000256" key="5">
    <source>
        <dbReference type="ARBA" id="ARBA00022898"/>
    </source>
</evidence>
<gene>
    <name evidence="8" type="ORF">DDZ13_04935</name>
</gene>
<evidence type="ECO:0000259" key="7">
    <source>
        <dbReference type="Pfam" id="PF00155"/>
    </source>
</evidence>
<dbReference type="InterPro" id="IPR050596">
    <property type="entry name" value="AspAT/PAT-like"/>
</dbReference>
<keyword evidence="9" id="KW-1185">Reference proteome</keyword>
<dbReference type="RefSeq" id="WP_110130333.1">
    <property type="nucleotide sequence ID" value="NZ_QHJQ01000003.1"/>
</dbReference>
<dbReference type="InterPro" id="IPR004838">
    <property type="entry name" value="NHTrfase_class1_PyrdxlP-BS"/>
</dbReference>
<dbReference type="CDD" id="cd00609">
    <property type="entry name" value="AAT_like"/>
    <property type="match status" value="1"/>
</dbReference>
<dbReference type="PROSITE" id="PS00105">
    <property type="entry name" value="AA_TRANSFER_CLASS_1"/>
    <property type="match status" value="1"/>
</dbReference>
<dbReference type="AlphaFoldDB" id="A0A317ZFX8"/>
<dbReference type="PANTHER" id="PTHR46383">
    <property type="entry name" value="ASPARTATE AMINOTRANSFERASE"/>
    <property type="match status" value="1"/>
</dbReference>
<comment type="cofactor">
    <cofactor evidence="1 6">
        <name>pyridoxal 5'-phosphate</name>
        <dbReference type="ChEBI" id="CHEBI:597326"/>
    </cofactor>
</comment>
<dbReference type="Pfam" id="PF00155">
    <property type="entry name" value="Aminotran_1_2"/>
    <property type="match status" value="1"/>
</dbReference>
<dbReference type="GO" id="GO:0030170">
    <property type="term" value="F:pyridoxal phosphate binding"/>
    <property type="evidence" value="ECO:0007669"/>
    <property type="project" value="InterPro"/>
</dbReference>
<feature type="domain" description="Aminotransferase class I/classII large" evidence="7">
    <location>
        <begin position="35"/>
        <end position="388"/>
    </location>
</feature>
<dbReference type="GO" id="GO:0008483">
    <property type="term" value="F:transaminase activity"/>
    <property type="evidence" value="ECO:0007669"/>
    <property type="project" value="UniProtKB-KW"/>
</dbReference>
<keyword evidence="4 6" id="KW-0808">Transferase</keyword>
<dbReference type="FunCoup" id="A0A317ZFX8">
    <property type="interactions" value="419"/>
</dbReference>
<evidence type="ECO:0000256" key="6">
    <source>
        <dbReference type="RuleBase" id="RU000481"/>
    </source>
</evidence>
<dbReference type="InParanoid" id="A0A317ZFX8"/>
<dbReference type="InterPro" id="IPR015424">
    <property type="entry name" value="PyrdxlP-dep_Trfase"/>
</dbReference>
<dbReference type="Gene3D" id="3.90.1150.10">
    <property type="entry name" value="Aspartate Aminotransferase, domain 1"/>
    <property type="match status" value="1"/>
</dbReference>